<reference evidence="1 2" key="1">
    <citation type="submission" date="2019-11" db="EMBL/GenBank/DDBJ databases">
        <title>Whole-genome sequence of a the green, strictly anaerobic photosynthetic bacterium Heliobacillus mobilis DSM 6151.</title>
        <authorList>
            <person name="Kyndt J.A."/>
            <person name="Meyer T.E."/>
        </authorList>
    </citation>
    <scope>NUCLEOTIDE SEQUENCE [LARGE SCALE GENOMIC DNA]</scope>
    <source>
        <strain evidence="1 2">DSM 6151</strain>
    </source>
</reference>
<protein>
    <submittedName>
        <fullName evidence="1">DUF1800 family protein</fullName>
    </submittedName>
</protein>
<dbReference type="Pfam" id="PF08811">
    <property type="entry name" value="DUF1800"/>
    <property type="match status" value="1"/>
</dbReference>
<proteinExistence type="predicted"/>
<evidence type="ECO:0000313" key="2">
    <source>
        <dbReference type="Proteomes" id="UP000430670"/>
    </source>
</evidence>
<dbReference type="RefSeq" id="WP_155474493.1">
    <property type="nucleotide sequence ID" value="NZ_WNKU01000001.1"/>
</dbReference>
<accession>A0A6I3SEX9</accession>
<keyword evidence="2" id="KW-1185">Reference proteome</keyword>
<name>A0A6I3SEX9_HELMO</name>
<gene>
    <name evidence="1" type="ORF">GJ688_00005</name>
</gene>
<sequence>MQAAWLRQMTGGSFPLQEKLALLWHNHFATSSVKVTRCLYRPPPS</sequence>
<dbReference type="EMBL" id="WNKU01000001">
    <property type="protein sequence ID" value="MTV47360.1"/>
    <property type="molecule type" value="Genomic_DNA"/>
</dbReference>
<dbReference type="AlphaFoldDB" id="A0A6I3SEX9"/>
<evidence type="ECO:0000313" key="1">
    <source>
        <dbReference type="EMBL" id="MTV47360.1"/>
    </source>
</evidence>
<comment type="caution">
    <text evidence="1">The sequence shown here is derived from an EMBL/GenBank/DDBJ whole genome shotgun (WGS) entry which is preliminary data.</text>
</comment>
<dbReference type="OrthoDB" id="9772295at2"/>
<dbReference type="Proteomes" id="UP000430670">
    <property type="component" value="Unassembled WGS sequence"/>
</dbReference>
<dbReference type="InterPro" id="IPR014917">
    <property type="entry name" value="DUF1800"/>
</dbReference>
<organism evidence="1 2">
    <name type="scientific">Heliobacterium mobile</name>
    <name type="common">Heliobacillus mobilis</name>
    <dbReference type="NCBI Taxonomy" id="28064"/>
    <lineage>
        <taxon>Bacteria</taxon>
        <taxon>Bacillati</taxon>
        <taxon>Bacillota</taxon>
        <taxon>Clostridia</taxon>
        <taxon>Eubacteriales</taxon>
        <taxon>Heliobacteriaceae</taxon>
        <taxon>Heliobacterium</taxon>
    </lineage>
</organism>